<keyword evidence="2" id="KW-1185">Reference proteome</keyword>
<proteinExistence type="predicted"/>
<dbReference type="Proteomes" id="UP000799764">
    <property type="component" value="Unassembled WGS sequence"/>
</dbReference>
<organism evidence="1 2">
    <name type="scientific">Karstenula rhodostoma CBS 690.94</name>
    <dbReference type="NCBI Taxonomy" id="1392251"/>
    <lineage>
        <taxon>Eukaryota</taxon>
        <taxon>Fungi</taxon>
        <taxon>Dikarya</taxon>
        <taxon>Ascomycota</taxon>
        <taxon>Pezizomycotina</taxon>
        <taxon>Dothideomycetes</taxon>
        <taxon>Pleosporomycetidae</taxon>
        <taxon>Pleosporales</taxon>
        <taxon>Massarineae</taxon>
        <taxon>Didymosphaeriaceae</taxon>
        <taxon>Karstenula</taxon>
    </lineage>
</organism>
<accession>A0A9P4PGM1</accession>
<gene>
    <name evidence="1" type="ORF">P171DRAFT_49653</name>
</gene>
<sequence length="263" mass="29577">MSTTLILPAPAASNLFKIGQLLADPLTPDIDSFHNENDMLSLRAPTVQTEFKEILQCDDAGRFIGRQPHFSKKRSILLQAEKMTHTALRHPLSAFRYTSRRASSQAYLHQAALQRKPLYYVTAIQTLSNHHCMDNRSDILMSTKPQVHRHDSGISLDERDGNVILAVELTKVYCRIGSPDEPQRPSDVGYAYKYYPLQGEEQRQLAVGFGPVVDNQEFKSLVRISSDSDYTDASADSDSFDDDDDEGCMCCSSSISNASYRRY</sequence>
<protein>
    <submittedName>
        <fullName evidence="1">Uncharacterized protein</fullName>
    </submittedName>
</protein>
<evidence type="ECO:0000313" key="2">
    <source>
        <dbReference type="Proteomes" id="UP000799764"/>
    </source>
</evidence>
<comment type="caution">
    <text evidence="1">The sequence shown here is derived from an EMBL/GenBank/DDBJ whole genome shotgun (WGS) entry which is preliminary data.</text>
</comment>
<name>A0A9P4PGM1_9PLEO</name>
<dbReference type="OrthoDB" id="3694634at2759"/>
<evidence type="ECO:0000313" key="1">
    <source>
        <dbReference type="EMBL" id="KAF2442803.1"/>
    </source>
</evidence>
<dbReference type="EMBL" id="MU001503">
    <property type="protein sequence ID" value="KAF2442803.1"/>
    <property type="molecule type" value="Genomic_DNA"/>
</dbReference>
<reference evidence="1" key="1">
    <citation type="journal article" date="2020" name="Stud. Mycol.">
        <title>101 Dothideomycetes genomes: a test case for predicting lifestyles and emergence of pathogens.</title>
        <authorList>
            <person name="Haridas S."/>
            <person name="Albert R."/>
            <person name="Binder M."/>
            <person name="Bloem J."/>
            <person name="Labutti K."/>
            <person name="Salamov A."/>
            <person name="Andreopoulos B."/>
            <person name="Baker S."/>
            <person name="Barry K."/>
            <person name="Bills G."/>
            <person name="Bluhm B."/>
            <person name="Cannon C."/>
            <person name="Castanera R."/>
            <person name="Culley D."/>
            <person name="Daum C."/>
            <person name="Ezra D."/>
            <person name="Gonzalez J."/>
            <person name="Henrissat B."/>
            <person name="Kuo A."/>
            <person name="Liang C."/>
            <person name="Lipzen A."/>
            <person name="Lutzoni F."/>
            <person name="Magnuson J."/>
            <person name="Mondo S."/>
            <person name="Nolan M."/>
            <person name="Ohm R."/>
            <person name="Pangilinan J."/>
            <person name="Park H.-J."/>
            <person name="Ramirez L."/>
            <person name="Alfaro M."/>
            <person name="Sun H."/>
            <person name="Tritt A."/>
            <person name="Yoshinaga Y."/>
            <person name="Zwiers L.-H."/>
            <person name="Turgeon B."/>
            <person name="Goodwin S."/>
            <person name="Spatafora J."/>
            <person name="Crous P."/>
            <person name="Grigoriev I."/>
        </authorList>
    </citation>
    <scope>NUCLEOTIDE SEQUENCE</scope>
    <source>
        <strain evidence="1">CBS 690.94</strain>
    </source>
</reference>
<dbReference type="AlphaFoldDB" id="A0A9P4PGM1"/>